<organism evidence="1 2">
    <name type="scientific">Zea mays</name>
    <name type="common">Maize</name>
    <dbReference type="NCBI Taxonomy" id="4577"/>
    <lineage>
        <taxon>Eukaryota</taxon>
        <taxon>Viridiplantae</taxon>
        <taxon>Streptophyta</taxon>
        <taxon>Embryophyta</taxon>
        <taxon>Tracheophyta</taxon>
        <taxon>Spermatophyta</taxon>
        <taxon>Magnoliopsida</taxon>
        <taxon>Liliopsida</taxon>
        <taxon>Poales</taxon>
        <taxon>Poaceae</taxon>
        <taxon>PACMAD clade</taxon>
        <taxon>Panicoideae</taxon>
        <taxon>Andropogonodae</taxon>
        <taxon>Andropogoneae</taxon>
        <taxon>Tripsacinae</taxon>
        <taxon>Zea</taxon>
    </lineage>
</organism>
<gene>
    <name evidence="1" type="ORF">Zm00014a_013639</name>
</gene>
<comment type="caution">
    <text evidence="1">The sequence shown here is derived from an EMBL/GenBank/DDBJ whole genome shotgun (WGS) entry which is preliminary data.</text>
</comment>
<evidence type="ECO:0000313" key="2">
    <source>
        <dbReference type="Proteomes" id="UP000251960"/>
    </source>
</evidence>
<protein>
    <submittedName>
        <fullName evidence="1">Uncharacterized protein</fullName>
    </submittedName>
</protein>
<dbReference type="Proteomes" id="UP000251960">
    <property type="component" value="Chromosome 6"/>
</dbReference>
<dbReference type="EMBL" id="NCVQ01000007">
    <property type="protein sequence ID" value="PWZ19041.1"/>
    <property type="molecule type" value="Genomic_DNA"/>
</dbReference>
<dbReference type="AlphaFoldDB" id="A0A3L6EG77"/>
<accession>A0A3L6EG77</accession>
<evidence type="ECO:0000313" key="1">
    <source>
        <dbReference type="EMBL" id="PWZ19041.1"/>
    </source>
</evidence>
<reference evidence="1 2" key="1">
    <citation type="journal article" date="2018" name="Nat. Genet.">
        <title>Extensive intraspecific gene order and gene structural variations between Mo17 and other maize genomes.</title>
        <authorList>
            <person name="Sun S."/>
            <person name="Zhou Y."/>
            <person name="Chen J."/>
            <person name="Shi J."/>
            <person name="Zhao H."/>
            <person name="Zhao H."/>
            <person name="Song W."/>
            <person name="Zhang M."/>
            <person name="Cui Y."/>
            <person name="Dong X."/>
            <person name="Liu H."/>
            <person name="Ma X."/>
            <person name="Jiao Y."/>
            <person name="Wang B."/>
            <person name="Wei X."/>
            <person name="Stein J.C."/>
            <person name="Glaubitz J.C."/>
            <person name="Lu F."/>
            <person name="Yu G."/>
            <person name="Liang C."/>
            <person name="Fengler K."/>
            <person name="Li B."/>
            <person name="Rafalski A."/>
            <person name="Schnable P.S."/>
            <person name="Ware D.H."/>
            <person name="Buckler E.S."/>
            <person name="Lai J."/>
        </authorList>
    </citation>
    <scope>NUCLEOTIDE SEQUENCE [LARGE SCALE GENOMIC DNA]</scope>
    <source>
        <strain evidence="2">cv. Missouri 17</strain>
        <tissue evidence="1">Seedling</tissue>
    </source>
</reference>
<name>A0A3L6EG77_MAIZE</name>
<sequence length="151" mass="16260">MESPDWAVREQEVARGKAGHAKNARQITWVLLLKAHHAAGKLTGAASAVLSPSTVYTEFPVCDLTPRLARCLRFPTTRTPNAHAVFVPRSLSLATFLPPQIFAGREVQRFAFSGAAGSPRRLGMGNCCVTTNEAADVGGGKKPKELKHKKV</sequence>
<proteinExistence type="predicted"/>